<dbReference type="InterPro" id="IPR003651">
    <property type="entry name" value="Endonuclease3_FeS-loop_motif"/>
</dbReference>
<feature type="region of interest" description="Disordered" evidence="10">
    <location>
        <begin position="1361"/>
        <end position="1391"/>
    </location>
</feature>
<feature type="compositionally biased region" description="Basic residues" evidence="10">
    <location>
        <begin position="342"/>
        <end position="351"/>
    </location>
</feature>
<keyword evidence="13" id="KW-1185">Reference proteome</keyword>
<evidence type="ECO:0000256" key="7">
    <source>
        <dbReference type="ARBA" id="ARBA00023014"/>
    </source>
</evidence>
<evidence type="ECO:0000256" key="6">
    <source>
        <dbReference type="ARBA" id="ARBA00023004"/>
    </source>
</evidence>
<dbReference type="GO" id="GO:0046872">
    <property type="term" value="F:metal ion binding"/>
    <property type="evidence" value="ECO:0007669"/>
    <property type="project" value="UniProtKB-KW"/>
</dbReference>
<evidence type="ECO:0000259" key="11">
    <source>
        <dbReference type="SMART" id="SM00478"/>
    </source>
</evidence>
<dbReference type="SMART" id="SM00478">
    <property type="entry name" value="ENDO3c"/>
    <property type="match status" value="1"/>
</dbReference>
<dbReference type="InterPro" id="IPR023170">
    <property type="entry name" value="HhH_base_excis_C"/>
</dbReference>
<dbReference type="Proteomes" id="UP000236161">
    <property type="component" value="Unassembled WGS sequence"/>
</dbReference>
<dbReference type="EMBL" id="KZ451988">
    <property type="protein sequence ID" value="PKA53936.1"/>
    <property type="molecule type" value="Genomic_DNA"/>
</dbReference>
<feature type="compositionally biased region" description="Polar residues" evidence="10">
    <location>
        <begin position="688"/>
        <end position="704"/>
    </location>
</feature>
<comment type="subcellular location">
    <subcellularLocation>
        <location evidence="2">Nucleus</location>
    </subcellularLocation>
</comment>
<dbReference type="GO" id="GO:0006284">
    <property type="term" value="P:base-excision repair"/>
    <property type="evidence" value="ECO:0007669"/>
    <property type="project" value="InterPro"/>
</dbReference>
<comment type="cofactor">
    <cofactor evidence="1">
        <name>[4Fe-4S] cluster</name>
        <dbReference type="ChEBI" id="CHEBI:49883"/>
    </cofactor>
</comment>
<feature type="compositionally biased region" description="Basic and acidic residues" evidence="10">
    <location>
        <begin position="1267"/>
        <end position="1279"/>
    </location>
</feature>
<dbReference type="GO" id="GO:0019104">
    <property type="term" value="F:DNA N-glycosylase activity"/>
    <property type="evidence" value="ECO:0007669"/>
    <property type="project" value="InterPro"/>
</dbReference>
<gene>
    <name evidence="12" type="primary">DME</name>
    <name evidence="12" type="ORF">AXF42_Ash011416</name>
</gene>
<dbReference type="Pfam" id="PF15629">
    <property type="entry name" value="Perm-CXXC"/>
    <property type="match status" value="1"/>
</dbReference>
<dbReference type="SMART" id="SM00525">
    <property type="entry name" value="FES"/>
    <property type="match status" value="1"/>
</dbReference>
<feature type="domain" description="HhH-GPD" evidence="11">
    <location>
        <begin position="1451"/>
        <end position="1593"/>
    </location>
</feature>
<feature type="compositionally biased region" description="Low complexity" evidence="10">
    <location>
        <begin position="1375"/>
        <end position="1391"/>
    </location>
</feature>
<dbReference type="Pfam" id="PF15628">
    <property type="entry name" value="RRM_DME"/>
    <property type="match status" value="1"/>
</dbReference>
<feature type="region of interest" description="Disordered" evidence="10">
    <location>
        <begin position="639"/>
        <end position="704"/>
    </location>
</feature>
<accession>A0A2I0AEJ8</accession>
<feature type="compositionally biased region" description="Polar residues" evidence="10">
    <location>
        <begin position="1281"/>
        <end position="1294"/>
    </location>
</feature>
<organism evidence="12 13">
    <name type="scientific">Apostasia shenzhenica</name>
    <dbReference type="NCBI Taxonomy" id="1088818"/>
    <lineage>
        <taxon>Eukaryota</taxon>
        <taxon>Viridiplantae</taxon>
        <taxon>Streptophyta</taxon>
        <taxon>Embryophyta</taxon>
        <taxon>Tracheophyta</taxon>
        <taxon>Spermatophyta</taxon>
        <taxon>Magnoliopsida</taxon>
        <taxon>Liliopsida</taxon>
        <taxon>Asparagales</taxon>
        <taxon>Orchidaceae</taxon>
        <taxon>Apostasioideae</taxon>
        <taxon>Apostasia</taxon>
    </lineage>
</organism>
<dbReference type="EC" id="4.2.99.18" evidence="12"/>
<protein>
    <submittedName>
        <fullName evidence="12">Transcriptional activator DEMETER</fullName>
        <ecNumber evidence="12">4.2.99.18</ecNumber>
    </submittedName>
</protein>
<sequence>MDLGGAPLLKQPQDFDIEDVWLPATPARTIPTRRPLVSSPNPSYWPRSHSYGSSWLDPTVAHAADGVQTMTTSRGIPFLSGSCSTPGMPSTMKYLNGDQVAAQVPANHTSIAGDIRLHNSYMNNGNLSSSSDWSPLLSGDYYTASRAATVDSMPPLTPLMMQISQGQEIPVPSNNMQLNGKVLLAASFCNSNHSNRCSLPGGSPGSCLRNLNSVPESVINTTWNVPTVPSFPTPATTDRFSKRLLDEQKPLEVIDLVDVEVRDENPLEKEVSSSQLLLDSLTDASFSNLMASFHCSSFQKPECVNEMAVLSKEFNDSVIGIDNPLTISENKDAYLNNDNKQKTKRRKHRPKVIHEQKSARTPKPATPMLKTPRLATANESSSGKRKYVRRKNTNPLDSYLDSLGEIVDPENRDGAKSVKRCLNFGLEASHVTEKTGSMSSSQQNSEIHHFHLLCDNDTVSSSTMKETVNSAELQGAVVENSLTGIVFDFNNSHCELQNDYLKILQAPVLPANQNMGTLEGNAESNAILDAPPKVTKRDYGLSNETCERMQKNLTYSSYVADLASRNQSSDILVSCLQEIHSKMRVEKAQSRMASIPSSKLPYTSLAKLVYTPSTGWKTIPVSNDSKELTDADDLAKVKTSENILSSEKTDGNIHENPPPSGDNLTSLNLFMDDNWKLTPVKPSRQKDVSQPSTPDKPSRYSTSQESRICGALVQFEASKDANTLVKAKGRGGRKKREQVLQVYPMNSSSNKAWLLDQQVTYGTSAFPRKINSGLNKISSFLQGQNSQVFSVDSHNISNNNISTHSSSSIGPLVPYMDPLEDIIQKLRRLSINEESEVACSQSQNALVPYVQDGGMMVSYQRTVDLIKRQRPRAKVDLDPETNRVWNLLMGKNAAEADEGAKLDKEKWWEEERRIFRGRVDSFIARMHLVQGDRRFSQWKGSVVDSVIGVFLTQNVSDHLSSSAFMSLAAKFPLRTRDNYREPNAEKVNAAMENDSNPELQKNLPNHGLGCQASSVENVVKIGCQKETSNSNETLGSGTGSSSVDNCKGKGSELHETEVSYCYESADTVSGPAGTATCSTSLDASNKRLTDEVVSSQNSMISSQSSTAFQVQSDGQFRTNSLLSSENTVSELGNRSNDYGNSSFTELLQMAESSSFQKLCGHSSGKILATESSIVNSQAGFGIENSVVGFGPVDNYKGVCQSGIYDSNLHMLLGDTVHASQFCHSLYPLYSETMRRKENTLREDTKYHSPSNTCEITSNPSYCMCGESKSENSAESDRPNKFLSTSTSASTIHSNVQHDKEQKSVSETELGASQHIFCQRNFTEMICASSNNENFHVCSSLQGEYLDGIHLDNGHSTFKVESSPKAFRVPEDGENSRNSQANSSSNNNIQNRHYGSVMVGSNMKGEAYNFHKVSSETPKKEANIKRRAMNEKKAFDWDSLRKEAYRSKPAKERSSETMDSLDYEALRCADVNVISETIRERGMNNMLAERIKDFLNRLVRDHGSTDLEWLRDVPPDKSKDYLLSIRGLGLKSTECVRLLTLHHLAFPVDTNVGRICVRLGWVPLQPLPESLQLHLLELYPVLETIQKYLWPRLCKLDQRTLYELHYQMITFGKVFCTKSKPNCNACPMRGECKHFASAFASARLALPAPEDKSIVCSTIPIASEISPAPSLVPGPIPQIGCDSLSRQPNFLSNSEPIIEEPTTPEPGCVELLETAIEDAFYEDPEEIPTIKLNLEKFTQNLQNYMQENMEIQDGDMSKALVALTPEAASIPMPKLKNISRLRTEHQVYEIPDSHPLLDGFDQREPDDPCPYLLAIWTPGETAQSIEAPQAYCNSQNTGQLCENSMCFACSSIREAQAHKVRGTLLIPCRTAMRGSFPLNGTYFQVNEVFADHHSSRNPFDVPRNWIWNLPRRTVFFGTSIPTIFRGLTTHGIQHCFWRGFVCVRGFDRVTRAPKPLYARLHFPASKGPKNKKSGAAAVAATREEEYATNTSKT</sequence>
<dbReference type="CDD" id="cd00056">
    <property type="entry name" value="ENDO3c"/>
    <property type="match status" value="1"/>
</dbReference>
<dbReference type="GO" id="GO:0141166">
    <property type="term" value="P:chromosomal 5-methylcytosine DNA demethylation pathway"/>
    <property type="evidence" value="ECO:0007669"/>
    <property type="project" value="InterPro"/>
</dbReference>
<keyword evidence="4" id="KW-0004">4Fe-4S</keyword>
<comment type="similarity">
    <text evidence="3">Belongs to the DNA glycosylase family. DEMETER subfamily.</text>
</comment>
<reference evidence="12 13" key="1">
    <citation type="journal article" date="2017" name="Nature">
        <title>The Apostasia genome and the evolution of orchids.</title>
        <authorList>
            <person name="Zhang G.Q."/>
            <person name="Liu K.W."/>
            <person name="Li Z."/>
            <person name="Lohaus R."/>
            <person name="Hsiao Y.Y."/>
            <person name="Niu S.C."/>
            <person name="Wang J.Y."/>
            <person name="Lin Y.C."/>
            <person name="Xu Q."/>
            <person name="Chen L.J."/>
            <person name="Yoshida K."/>
            <person name="Fujiwara S."/>
            <person name="Wang Z.W."/>
            <person name="Zhang Y.Q."/>
            <person name="Mitsuda N."/>
            <person name="Wang M."/>
            <person name="Liu G.H."/>
            <person name="Pecoraro L."/>
            <person name="Huang H.X."/>
            <person name="Xiao X.J."/>
            <person name="Lin M."/>
            <person name="Wu X.Y."/>
            <person name="Wu W.L."/>
            <person name="Chen Y.Y."/>
            <person name="Chang S.B."/>
            <person name="Sakamoto S."/>
            <person name="Ohme-Takagi M."/>
            <person name="Yagi M."/>
            <person name="Zeng S.J."/>
            <person name="Shen C.Y."/>
            <person name="Yeh C.M."/>
            <person name="Luo Y.B."/>
            <person name="Tsai W.C."/>
            <person name="Van de Peer Y."/>
            <person name="Liu Z.J."/>
        </authorList>
    </citation>
    <scope>NUCLEOTIDE SEQUENCE [LARGE SCALE GENOMIC DNA]</scope>
    <source>
        <strain evidence="13">cv. Shenzhen</strain>
        <tissue evidence="12">Stem</tissue>
    </source>
</reference>
<dbReference type="PANTHER" id="PTHR46213:SF13">
    <property type="entry name" value="DEMETER-LIKE PROTEIN 2-RELATED"/>
    <property type="match status" value="1"/>
</dbReference>
<dbReference type="Gene3D" id="1.10.1670.10">
    <property type="entry name" value="Helix-hairpin-Helix base-excision DNA repair enzymes (C-terminal)"/>
    <property type="match status" value="1"/>
</dbReference>
<evidence type="ECO:0000256" key="5">
    <source>
        <dbReference type="ARBA" id="ARBA00022723"/>
    </source>
</evidence>
<dbReference type="FunFam" id="1.10.1670.10:FF:000004">
    <property type="entry name" value="DNA glycosylase/AP lyase ROS1"/>
    <property type="match status" value="1"/>
</dbReference>
<evidence type="ECO:0000256" key="10">
    <source>
        <dbReference type="SAM" id="MobiDB-lite"/>
    </source>
</evidence>
<keyword evidence="5" id="KW-0479">Metal-binding</keyword>
<dbReference type="GO" id="GO:0051539">
    <property type="term" value="F:4 iron, 4 sulfur cluster binding"/>
    <property type="evidence" value="ECO:0007669"/>
    <property type="project" value="UniProtKB-KW"/>
</dbReference>
<dbReference type="GO" id="GO:0051747">
    <property type="term" value="F:cytosine C-5 DNA demethylase activity"/>
    <property type="evidence" value="ECO:0007669"/>
    <property type="project" value="UniProtKB-ARBA"/>
</dbReference>
<dbReference type="InterPro" id="IPR044811">
    <property type="entry name" value="DME/ROS1"/>
</dbReference>
<keyword evidence="7" id="KW-0411">Iron-sulfur</keyword>
<keyword evidence="9" id="KW-0539">Nucleus</keyword>
<proteinExistence type="inferred from homology"/>
<keyword evidence="8" id="KW-0238">DNA-binding</keyword>
<feature type="region of interest" description="Disordered" evidence="10">
    <location>
        <begin position="1963"/>
        <end position="1992"/>
    </location>
</feature>
<evidence type="ECO:0000256" key="8">
    <source>
        <dbReference type="ARBA" id="ARBA00023125"/>
    </source>
</evidence>
<dbReference type="GO" id="GO:0005634">
    <property type="term" value="C:nucleus"/>
    <property type="evidence" value="ECO:0007669"/>
    <property type="project" value="UniProtKB-SubCell"/>
</dbReference>
<feature type="region of interest" description="Disordered" evidence="10">
    <location>
        <begin position="1267"/>
        <end position="1306"/>
    </location>
</feature>
<dbReference type="InterPro" id="IPR028925">
    <property type="entry name" value="RRM_DME"/>
</dbReference>
<dbReference type="InterPro" id="IPR028924">
    <property type="entry name" value="Perm-CXXC"/>
</dbReference>
<evidence type="ECO:0000256" key="3">
    <source>
        <dbReference type="ARBA" id="ARBA00005646"/>
    </source>
</evidence>
<evidence type="ECO:0000313" key="12">
    <source>
        <dbReference type="EMBL" id="PKA53936.1"/>
    </source>
</evidence>
<name>A0A2I0AEJ8_9ASPA</name>
<evidence type="ECO:0000256" key="9">
    <source>
        <dbReference type="ARBA" id="ARBA00023242"/>
    </source>
</evidence>
<evidence type="ECO:0000313" key="13">
    <source>
        <dbReference type="Proteomes" id="UP000236161"/>
    </source>
</evidence>
<evidence type="ECO:0000256" key="2">
    <source>
        <dbReference type="ARBA" id="ARBA00004123"/>
    </source>
</evidence>
<dbReference type="InterPro" id="IPR003265">
    <property type="entry name" value="HhH-GPD_domain"/>
</dbReference>
<keyword evidence="6" id="KW-0408">Iron</keyword>
<dbReference type="PANTHER" id="PTHR46213">
    <property type="entry name" value="TRANSCRIPTIONAL ACTIVATOR DEMETER"/>
    <property type="match status" value="1"/>
</dbReference>
<evidence type="ECO:0000256" key="4">
    <source>
        <dbReference type="ARBA" id="ARBA00022485"/>
    </source>
</evidence>
<feature type="compositionally biased region" description="Basic and acidic residues" evidence="10">
    <location>
        <begin position="1295"/>
        <end position="1305"/>
    </location>
</feature>
<feature type="compositionally biased region" description="Basic residues" evidence="10">
    <location>
        <begin position="383"/>
        <end position="392"/>
    </location>
</feature>
<dbReference type="OrthoDB" id="5607at2759"/>
<feature type="region of interest" description="Disordered" evidence="10">
    <location>
        <begin position="332"/>
        <end position="394"/>
    </location>
</feature>
<dbReference type="SUPFAM" id="SSF48150">
    <property type="entry name" value="DNA-glycosylase"/>
    <property type="match status" value="1"/>
</dbReference>
<dbReference type="InterPro" id="IPR011257">
    <property type="entry name" value="DNA_glycosylase"/>
</dbReference>
<keyword evidence="12" id="KW-0456">Lyase</keyword>
<dbReference type="GO" id="GO:0140078">
    <property type="term" value="F:class I DNA-(apurinic or apyrimidinic site) endonuclease activity"/>
    <property type="evidence" value="ECO:0007669"/>
    <property type="project" value="UniProtKB-EC"/>
</dbReference>
<evidence type="ECO:0000256" key="1">
    <source>
        <dbReference type="ARBA" id="ARBA00001966"/>
    </source>
</evidence>
<dbReference type="GO" id="GO:0003677">
    <property type="term" value="F:DNA binding"/>
    <property type="evidence" value="ECO:0007669"/>
    <property type="project" value="UniProtKB-KW"/>
</dbReference>